<feature type="domain" description="Rhamnogalacturonase A/B/Epimerase-like pectate lyase" evidence="14">
    <location>
        <begin position="25"/>
        <end position="83"/>
    </location>
</feature>
<keyword evidence="6" id="KW-1015">Disulfide bond</keyword>
<evidence type="ECO:0000256" key="1">
    <source>
        <dbReference type="ARBA" id="ARBA00004613"/>
    </source>
</evidence>
<sequence length="391" mass="41511">MLALASLLALALTFVSPAAAFIECSVLDYGAVADNTTDLGPALTKAWEQCVIPQVTTTVADNVLLYVPAGNYLLASTVTFNGAANWNLHIAGDIFLPFNPSLTGTMLTFENCQNILLNGPGSIFGNGYRYRPGGDLTLYPSRPRLIRFQDCNDCEITAVTLYDAPQFHVTIIGNNNEAHDMAIIASHIGETDGFDMSGNNNYVHDVSVENGDEVGFFAVSDTIVNVLQCVTVKTPTNGFVAERITCKWTAGCNIGSFGDTNTAVNVQNVVYSDVTISNSDAGIMIKAYPDNIGTVKNITYNNFQMSAAAYPLYISAFWAGNGVDTGKLSISDVTFNTITGTGTPTRPAVLLDCNKATPCENIKFNGVSLTDTKANSFTNACGSGVTGIPAC</sequence>
<gene>
    <name evidence="15" type="ORF">FB45DRAFT_1011286</name>
</gene>
<evidence type="ECO:0000256" key="13">
    <source>
        <dbReference type="SAM" id="SignalP"/>
    </source>
</evidence>
<dbReference type="PANTHER" id="PTHR31736">
    <property type="match status" value="1"/>
</dbReference>
<dbReference type="Proteomes" id="UP001221142">
    <property type="component" value="Unassembled WGS sequence"/>
</dbReference>
<dbReference type="GO" id="GO:0000272">
    <property type="term" value="P:polysaccharide catabolic process"/>
    <property type="evidence" value="ECO:0007669"/>
    <property type="project" value="UniProtKB-KW"/>
</dbReference>
<keyword evidence="4 13" id="KW-0732">Signal</keyword>
<evidence type="ECO:0000259" key="14">
    <source>
        <dbReference type="Pfam" id="PF12708"/>
    </source>
</evidence>
<comment type="similarity">
    <text evidence="2 12">Belongs to the glycosyl hydrolase 28 family.</text>
</comment>
<name>A0AAD7F9T0_9AGAR</name>
<evidence type="ECO:0000256" key="7">
    <source>
        <dbReference type="ARBA" id="ARBA00023180"/>
    </source>
</evidence>
<evidence type="ECO:0000313" key="16">
    <source>
        <dbReference type="Proteomes" id="UP001221142"/>
    </source>
</evidence>
<evidence type="ECO:0000256" key="11">
    <source>
        <dbReference type="ARBA" id="ARBA00023326"/>
    </source>
</evidence>
<organism evidence="15 16">
    <name type="scientific">Roridomyces roridus</name>
    <dbReference type="NCBI Taxonomy" id="1738132"/>
    <lineage>
        <taxon>Eukaryota</taxon>
        <taxon>Fungi</taxon>
        <taxon>Dikarya</taxon>
        <taxon>Basidiomycota</taxon>
        <taxon>Agaricomycotina</taxon>
        <taxon>Agaricomycetes</taxon>
        <taxon>Agaricomycetidae</taxon>
        <taxon>Agaricales</taxon>
        <taxon>Marasmiineae</taxon>
        <taxon>Mycenaceae</taxon>
        <taxon>Roridomyces</taxon>
    </lineage>
</organism>
<dbReference type="InterPro" id="IPR000743">
    <property type="entry name" value="Glyco_hydro_28"/>
</dbReference>
<dbReference type="Pfam" id="PF12708">
    <property type="entry name" value="Pect-lyase_RHGA_epim"/>
    <property type="match status" value="1"/>
</dbReference>
<dbReference type="Gene3D" id="2.160.20.10">
    <property type="entry name" value="Single-stranded right-handed beta-helix, Pectin lyase-like"/>
    <property type="match status" value="1"/>
</dbReference>
<dbReference type="PANTHER" id="PTHR31736:SF19">
    <property type="entry name" value="PECTIN LYASE SUPERFAMILY PROTEIN-RELATED"/>
    <property type="match status" value="1"/>
</dbReference>
<proteinExistence type="inferred from homology"/>
<keyword evidence="8" id="KW-0119">Carbohydrate metabolism</keyword>
<dbReference type="AlphaFoldDB" id="A0AAD7F9T0"/>
<keyword evidence="3" id="KW-0964">Secreted</keyword>
<dbReference type="SUPFAM" id="SSF51126">
    <property type="entry name" value="Pectin lyase-like"/>
    <property type="match status" value="1"/>
</dbReference>
<protein>
    <submittedName>
        <fullName evidence="15">Pectin lyase-like protein</fullName>
    </submittedName>
</protein>
<dbReference type="GO" id="GO:0071555">
    <property type="term" value="P:cell wall organization"/>
    <property type="evidence" value="ECO:0007669"/>
    <property type="project" value="UniProtKB-KW"/>
</dbReference>
<feature type="chain" id="PRO_5042028823" evidence="13">
    <location>
        <begin position="21"/>
        <end position="391"/>
    </location>
</feature>
<evidence type="ECO:0000313" key="15">
    <source>
        <dbReference type="EMBL" id="KAJ7607523.1"/>
    </source>
</evidence>
<evidence type="ECO:0000256" key="9">
    <source>
        <dbReference type="ARBA" id="ARBA00023295"/>
    </source>
</evidence>
<dbReference type="GO" id="GO:0005576">
    <property type="term" value="C:extracellular region"/>
    <property type="evidence" value="ECO:0007669"/>
    <property type="project" value="UniProtKB-SubCell"/>
</dbReference>
<evidence type="ECO:0000256" key="5">
    <source>
        <dbReference type="ARBA" id="ARBA00022801"/>
    </source>
</evidence>
<evidence type="ECO:0000256" key="3">
    <source>
        <dbReference type="ARBA" id="ARBA00022525"/>
    </source>
</evidence>
<keyword evidence="11" id="KW-0624">Polysaccharide degradation</keyword>
<dbReference type="Pfam" id="PF00295">
    <property type="entry name" value="Glyco_hydro_28"/>
    <property type="match status" value="1"/>
</dbReference>
<reference evidence="15" key="1">
    <citation type="submission" date="2023-03" db="EMBL/GenBank/DDBJ databases">
        <title>Massive genome expansion in bonnet fungi (Mycena s.s.) driven by repeated elements and novel gene families across ecological guilds.</title>
        <authorList>
            <consortium name="Lawrence Berkeley National Laboratory"/>
            <person name="Harder C.B."/>
            <person name="Miyauchi S."/>
            <person name="Viragh M."/>
            <person name="Kuo A."/>
            <person name="Thoen E."/>
            <person name="Andreopoulos B."/>
            <person name="Lu D."/>
            <person name="Skrede I."/>
            <person name="Drula E."/>
            <person name="Henrissat B."/>
            <person name="Morin E."/>
            <person name="Kohler A."/>
            <person name="Barry K."/>
            <person name="LaButti K."/>
            <person name="Morin E."/>
            <person name="Salamov A."/>
            <person name="Lipzen A."/>
            <person name="Mereny Z."/>
            <person name="Hegedus B."/>
            <person name="Baldrian P."/>
            <person name="Stursova M."/>
            <person name="Weitz H."/>
            <person name="Taylor A."/>
            <person name="Grigoriev I.V."/>
            <person name="Nagy L.G."/>
            <person name="Martin F."/>
            <person name="Kauserud H."/>
        </authorList>
    </citation>
    <scope>NUCLEOTIDE SEQUENCE</scope>
    <source>
        <strain evidence="15">9284</strain>
    </source>
</reference>
<keyword evidence="10" id="KW-0961">Cell wall biogenesis/degradation</keyword>
<dbReference type="InterPro" id="IPR024535">
    <property type="entry name" value="RHGA/B-epi-like_pectate_lyase"/>
</dbReference>
<comment type="subcellular location">
    <subcellularLocation>
        <location evidence="1">Secreted</location>
    </subcellularLocation>
</comment>
<evidence type="ECO:0000256" key="10">
    <source>
        <dbReference type="ARBA" id="ARBA00023316"/>
    </source>
</evidence>
<dbReference type="EMBL" id="JARKIF010000049">
    <property type="protein sequence ID" value="KAJ7607523.1"/>
    <property type="molecule type" value="Genomic_DNA"/>
</dbReference>
<dbReference type="GO" id="GO:0046576">
    <property type="term" value="F:rhamnogalacturonan alpha-L-rhamnopyranosyl-(1-&gt;4)-alpha-D-galactopyranosyluronide lyase activity"/>
    <property type="evidence" value="ECO:0007669"/>
    <property type="project" value="UniProtKB-ARBA"/>
</dbReference>
<keyword evidence="7" id="KW-0325">Glycoprotein</keyword>
<dbReference type="GO" id="GO:0004650">
    <property type="term" value="F:polygalacturonase activity"/>
    <property type="evidence" value="ECO:0007669"/>
    <property type="project" value="InterPro"/>
</dbReference>
<keyword evidence="5 12" id="KW-0378">Hydrolase</keyword>
<evidence type="ECO:0000256" key="4">
    <source>
        <dbReference type="ARBA" id="ARBA00022729"/>
    </source>
</evidence>
<evidence type="ECO:0000256" key="12">
    <source>
        <dbReference type="RuleBase" id="RU361169"/>
    </source>
</evidence>
<evidence type="ECO:0000256" key="6">
    <source>
        <dbReference type="ARBA" id="ARBA00023157"/>
    </source>
</evidence>
<feature type="signal peptide" evidence="13">
    <location>
        <begin position="1"/>
        <end position="20"/>
    </location>
</feature>
<keyword evidence="16" id="KW-1185">Reference proteome</keyword>
<keyword evidence="9 12" id="KW-0326">Glycosidase</keyword>
<evidence type="ECO:0000256" key="2">
    <source>
        <dbReference type="ARBA" id="ARBA00008834"/>
    </source>
</evidence>
<accession>A0AAD7F9T0</accession>
<keyword evidence="15" id="KW-0456">Lyase</keyword>
<comment type="caution">
    <text evidence="15">The sequence shown here is derived from an EMBL/GenBank/DDBJ whole genome shotgun (WGS) entry which is preliminary data.</text>
</comment>
<evidence type="ECO:0000256" key="8">
    <source>
        <dbReference type="ARBA" id="ARBA00023277"/>
    </source>
</evidence>
<dbReference type="InterPro" id="IPR011050">
    <property type="entry name" value="Pectin_lyase_fold/virulence"/>
</dbReference>
<dbReference type="InterPro" id="IPR012334">
    <property type="entry name" value="Pectin_lyas_fold"/>
</dbReference>